<sequence>MRILSHRGHWLDASEKNTLAAFERSFAGGFGTETDLRDLAGTVVISHDMPTGPEMTASDFLGLDRASSLPLALNIKADGQADVVRRLIDAAGADQAFVFDMAVPDMLAYFAAGVPVYTRMSEVEREPAWLERSTGVWLDAFEGTWYDRELVERLLVDGTHVCVVSPELHGRDHLATWEILAPLVDAPNLSICTDLPLDAATALGVVS</sequence>
<name>A0ABP8W480_9MICO</name>
<reference evidence="2" key="1">
    <citation type="journal article" date="2019" name="Int. J. Syst. Evol. Microbiol.">
        <title>The Global Catalogue of Microorganisms (GCM) 10K type strain sequencing project: providing services to taxonomists for standard genome sequencing and annotation.</title>
        <authorList>
            <consortium name="The Broad Institute Genomics Platform"/>
            <consortium name="The Broad Institute Genome Sequencing Center for Infectious Disease"/>
            <person name="Wu L."/>
            <person name="Ma J."/>
        </authorList>
    </citation>
    <scope>NUCLEOTIDE SEQUENCE [LARGE SCALE GENOMIC DNA]</scope>
    <source>
        <strain evidence="2">JCM 18956</strain>
    </source>
</reference>
<evidence type="ECO:0000313" key="2">
    <source>
        <dbReference type="Proteomes" id="UP001501295"/>
    </source>
</evidence>
<proteinExistence type="predicted"/>
<dbReference type="SUPFAM" id="SSF51695">
    <property type="entry name" value="PLC-like phosphodiesterases"/>
    <property type="match status" value="1"/>
</dbReference>
<gene>
    <name evidence="1" type="ORF">GCM10025780_26420</name>
</gene>
<dbReference type="Proteomes" id="UP001501295">
    <property type="component" value="Unassembled WGS sequence"/>
</dbReference>
<evidence type="ECO:0008006" key="3">
    <source>
        <dbReference type="Google" id="ProtNLM"/>
    </source>
</evidence>
<dbReference type="InterPro" id="IPR017946">
    <property type="entry name" value="PLC-like_Pdiesterase_TIM-brl"/>
</dbReference>
<organism evidence="1 2">
    <name type="scientific">Frondihabitans cladoniiphilus</name>
    <dbReference type="NCBI Taxonomy" id="715785"/>
    <lineage>
        <taxon>Bacteria</taxon>
        <taxon>Bacillati</taxon>
        <taxon>Actinomycetota</taxon>
        <taxon>Actinomycetes</taxon>
        <taxon>Micrococcales</taxon>
        <taxon>Microbacteriaceae</taxon>
        <taxon>Frondihabitans</taxon>
    </lineage>
</organism>
<dbReference type="Gene3D" id="3.20.20.190">
    <property type="entry name" value="Phosphatidylinositol (PI) phosphodiesterase"/>
    <property type="match status" value="1"/>
</dbReference>
<accession>A0ABP8W480</accession>
<comment type="caution">
    <text evidence="1">The sequence shown here is derived from an EMBL/GenBank/DDBJ whole genome shotgun (WGS) entry which is preliminary data.</text>
</comment>
<dbReference type="EMBL" id="BAABLM010000005">
    <property type="protein sequence ID" value="GAA4679995.1"/>
    <property type="molecule type" value="Genomic_DNA"/>
</dbReference>
<keyword evidence="2" id="KW-1185">Reference proteome</keyword>
<protein>
    <recommendedName>
        <fullName evidence="3">Phosphodiesterase</fullName>
    </recommendedName>
</protein>
<evidence type="ECO:0000313" key="1">
    <source>
        <dbReference type="EMBL" id="GAA4679995.1"/>
    </source>
</evidence>
<dbReference type="RefSeq" id="WP_345376371.1">
    <property type="nucleotide sequence ID" value="NZ_BAABLM010000005.1"/>
</dbReference>